<feature type="region of interest" description="Disordered" evidence="1">
    <location>
        <begin position="103"/>
        <end position="128"/>
    </location>
</feature>
<evidence type="ECO:0000256" key="2">
    <source>
        <dbReference type="SAM" id="SignalP"/>
    </source>
</evidence>
<feature type="compositionally biased region" description="Basic and acidic residues" evidence="1">
    <location>
        <begin position="109"/>
        <end position="119"/>
    </location>
</feature>
<keyword evidence="4" id="KW-1185">Reference proteome</keyword>
<dbReference type="Proteomes" id="UP000236725">
    <property type="component" value="Unassembled WGS sequence"/>
</dbReference>
<keyword evidence="2" id="KW-0732">Signal</keyword>
<accession>A0A8G2FBW9</accession>
<reference evidence="3 4" key="1">
    <citation type="submission" date="2016-10" db="EMBL/GenBank/DDBJ databases">
        <authorList>
            <person name="Varghese N."/>
            <person name="Submissions S."/>
        </authorList>
    </citation>
    <scope>NUCLEOTIDE SEQUENCE [LARGE SCALE GENOMIC DNA]</scope>
    <source>
        <strain evidence="3 4">DSM 29073</strain>
    </source>
</reference>
<evidence type="ECO:0000256" key="1">
    <source>
        <dbReference type="SAM" id="MobiDB-lite"/>
    </source>
</evidence>
<evidence type="ECO:0000313" key="3">
    <source>
        <dbReference type="EMBL" id="SEG17978.1"/>
    </source>
</evidence>
<sequence length="128" mass="14794">MRTYIFYLIAILLTGFSAFADGKHPPSESAQQSSQTDRLDFTMPEDFTFEYDFYETVKVVGCKMTKDGNNILLDMDWTENEEIQARRILFKYTDSLGNLVESRSQQVGKSDKNKRDLQRLVHSTQHPG</sequence>
<organism evidence="3 4">
    <name type="scientific">Parabacteroides chinchillae</name>
    <dbReference type="NCBI Taxonomy" id="871327"/>
    <lineage>
        <taxon>Bacteria</taxon>
        <taxon>Pseudomonadati</taxon>
        <taxon>Bacteroidota</taxon>
        <taxon>Bacteroidia</taxon>
        <taxon>Bacteroidales</taxon>
        <taxon>Tannerellaceae</taxon>
        <taxon>Parabacteroides</taxon>
    </lineage>
</organism>
<comment type="caution">
    <text evidence="3">The sequence shown here is derived from an EMBL/GenBank/DDBJ whole genome shotgun (WGS) entry which is preliminary data.</text>
</comment>
<dbReference type="AlphaFoldDB" id="A0A8G2FBW9"/>
<feature type="signal peptide" evidence="2">
    <location>
        <begin position="1"/>
        <end position="20"/>
    </location>
</feature>
<gene>
    <name evidence="3" type="ORF">SAMN05444001_11856</name>
</gene>
<protein>
    <submittedName>
        <fullName evidence="3">Uncharacterized protein</fullName>
    </submittedName>
</protein>
<feature type="chain" id="PRO_5034490917" evidence="2">
    <location>
        <begin position="21"/>
        <end position="128"/>
    </location>
</feature>
<evidence type="ECO:0000313" key="4">
    <source>
        <dbReference type="Proteomes" id="UP000236725"/>
    </source>
</evidence>
<name>A0A8G2FBW9_9BACT</name>
<proteinExistence type="predicted"/>
<dbReference type="EMBL" id="FNVS01000018">
    <property type="protein sequence ID" value="SEG17978.1"/>
    <property type="molecule type" value="Genomic_DNA"/>
</dbReference>
<dbReference type="RefSeq" id="WP_103984114.1">
    <property type="nucleotide sequence ID" value="NZ_FNVS01000018.1"/>
</dbReference>